<proteinExistence type="predicted"/>
<dbReference type="Gene3D" id="1.20.5.140">
    <property type="match status" value="1"/>
</dbReference>
<reference evidence="4" key="2">
    <citation type="journal article" date="2012" name="PLoS ONE">
        <title>A Deeply Branching Thermophilic Bacterium with an Ancient Acetyl-CoA Pathway Dominates a Subsurface Ecosystem.</title>
        <authorList>
            <person name="Takami H."/>
            <person name="Noguchi H."/>
            <person name="Takaki Y."/>
            <person name="Uchiyama I."/>
            <person name="Toyoda A."/>
            <person name="Nishi S."/>
            <person name="Chee G.-J."/>
            <person name="Arai W."/>
            <person name="Nunoura T."/>
            <person name="Itoh T."/>
            <person name="Hattori M."/>
            <person name="Takai K."/>
        </authorList>
    </citation>
    <scope>NUCLEOTIDE SEQUENCE</scope>
</reference>
<dbReference type="PANTHER" id="PTHR30231:SF37">
    <property type="entry name" value="EXODEOXYRIBONUCLEASE 10"/>
    <property type="match status" value="1"/>
</dbReference>
<evidence type="ECO:0000313" key="4">
    <source>
        <dbReference type="EMBL" id="BAL54635.1"/>
    </source>
</evidence>
<dbReference type="Pfam" id="PF00929">
    <property type="entry name" value="RNase_T"/>
    <property type="match status" value="1"/>
</dbReference>
<dbReference type="InterPro" id="IPR006054">
    <property type="entry name" value="DnaQ"/>
</dbReference>
<dbReference type="CDD" id="cd06127">
    <property type="entry name" value="DEDDh"/>
    <property type="match status" value="1"/>
</dbReference>
<comment type="subunit">
    <text evidence="2">DNA polymerase III contains a core (composed of alpha, epsilon and theta chains) that associates with a tau subunit. This core dimerizes to form the POLIII' complex. PolIII' associates with the gamma complex (composed of gamma, delta, delta', psi and chi chains) and with the beta chain to form the complete DNA polymerase III complex.</text>
</comment>
<dbReference type="SUPFAM" id="SSF53098">
    <property type="entry name" value="Ribonuclease H-like"/>
    <property type="match status" value="1"/>
</dbReference>
<dbReference type="GO" id="GO:0003677">
    <property type="term" value="F:DNA binding"/>
    <property type="evidence" value="ECO:0007669"/>
    <property type="project" value="InterPro"/>
</dbReference>
<dbReference type="InterPro" id="IPR013520">
    <property type="entry name" value="Ribonucl_H"/>
</dbReference>
<dbReference type="NCBIfam" id="TIGR00573">
    <property type="entry name" value="dnaq"/>
    <property type="match status" value="1"/>
</dbReference>
<dbReference type="GO" id="GO:0005829">
    <property type="term" value="C:cytosol"/>
    <property type="evidence" value="ECO:0007669"/>
    <property type="project" value="TreeGrafter"/>
</dbReference>
<dbReference type="InterPro" id="IPR012337">
    <property type="entry name" value="RNaseH-like_sf"/>
</dbReference>
<reference evidence="4" key="1">
    <citation type="journal article" date="2005" name="Environ. Microbiol.">
        <title>Genetic and functional properties of uncultivated thermophilic crenarchaeotes from a subsurface gold mine as revealed by analysis of genome fragments.</title>
        <authorList>
            <person name="Nunoura T."/>
            <person name="Hirayama H."/>
            <person name="Takami H."/>
            <person name="Oida H."/>
            <person name="Nishi S."/>
            <person name="Shimamura S."/>
            <person name="Suzuki Y."/>
            <person name="Inagaki F."/>
            <person name="Takai K."/>
            <person name="Nealson K.H."/>
            <person name="Horikoshi K."/>
        </authorList>
    </citation>
    <scope>NUCLEOTIDE SEQUENCE</scope>
</reference>
<sequence>MAAQWLSDVAIRHRIVALLEAHGRAVSLAMLGREVFGFRQAPVAVLRELFQRLFLHDPHLILRDDDVVELRPDECALRPLEENEYVVVDVETTGMRPSADRVIEVAAVRLARSDGRLRIVEEFATLVNPERALPPGIIRLTGITEEMVARAPRFAEIAEEMAVLLGPRVLVAHNARFDLAFLNAEFQRAFARRLGNPHLCTLAVSRRLFPELPNHRLPTVARYLGVEMERWHRARSDAWTTAQILLRLLDHLEERGVRTLSEVARLHATRARGGRSAR</sequence>
<evidence type="ECO:0000256" key="2">
    <source>
        <dbReference type="ARBA" id="ARBA00026073"/>
    </source>
</evidence>
<dbReference type="FunFam" id="3.30.420.10:FF:000045">
    <property type="entry name" value="3'-5' exonuclease DinG"/>
    <property type="match status" value="1"/>
</dbReference>
<dbReference type="AlphaFoldDB" id="H5SEP9"/>
<comment type="function">
    <text evidence="1">DNA polymerase III is a complex, multichain enzyme responsible for most of the replicative synthesis in bacteria. The epsilon subunit contain the editing function and is a proofreading 3'-5' exonuclease.</text>
</comment>
<dbReference type="EMBL" id="AP011695">
    <property type="protein sequence ID" value="BAL54635.1"/>
    <property type="molecule type" value="Genomic_DNA"/>
</dbReference>
<protein>
    <recommendedName>
        <fullName evidence="3">Exonuclease domain-containing protein</fullName>
    </recommendedName>
</protein>
<evidence type="ECO:0000259" key="3">
    <source>
        <dbReference type="SMART" id="SM00479"/>
    </source>
</evidence>
<feature type="domain" description="Exonuclease" evidence="3">
    <location>
        <begin position="84"/>
        <end position="254"/>
    </location>
</feature>
<name>H5SEP9_9BACT</name>
<dbReference type="GO" id="GO:0045004">
    <property type="term" value="P:DNA replication proofreading"/>
    <property type="evidence" value="ECO:0007669"/>
    <property type="project" value="TreeGrafter"/>
</dbReference>
<evidence type="ECO:0000256" key="1">
    <source>
        <dbReference type="ARBA" id="ARBA00025483"/>
    </source>
</evidence>
<dbReference type="GO" id="GO:0003887">
    <property type="term" value="F:DNA-directed DNA polymerase activity"/>
    <property type="evidence" value="ECO:0007669"/>
    <property type="project" value="InterPro"/>
</dbReference>
<dbReference type="PANTHER" id="PTHR30231">
    <property type="entry name" value="DNA POLYMERASE III SUBUNIT EPSILON"/>
    <property type="match status" value="1"/>
</dbReference>
<accession>H5SEP9</accession>
<dbReference type="SMART" id="SM00479">
    <property type="entry name" value="EXOIII"/>
    <property type="match status" value="1"/>
</dbReference>
<dbReference type="InterPro" id="IPR036397">
    <property type="entry name" value="RNaseH_sf"/>
</dbReference>
<dbReference type="Gene3D" id="3.30.420.10">
    <property type="entry name" value="Ribonuclease H-like superfamily/Ribonuclease H"/>
    <property type="match status" value="1"/>
</dbReference>
<dbReference type="GO" id="GO:0008408">
    <property type="term" value="F:3'-5' exonuclease activity"/>
    <property type="evidence" value="ECO:0007669"/>
    <property type="project" value="TreeGrafter"/>
</dbReference>
<organism evidence="4">
    <name type="scientific">uncultured Acidobacteriota bacterium</name>
    <dbReference type="NCBI Taxonomy" id="171953"/>
    <lineage>
        <taxon>Bacteria</taxon>
        <taxon>Pseudomonadati</taxon>
        <taxon>Acidobacteriota</taxon>
        <taxon>environmental samples</taxon>
    </lineage>
</organism>
<gene>
    <name evidence="4" type="ORF">HGMM_F17D01C22</name>
</gene>